<proteinExistence type="predicted"/>
<protein>
    <submittedName>
        <fullName evidence="2">CXXC-type domain-containing protein</fullName>
    </submittedName>
</protein>
<organism evidence="1 2">
    <name type="scientific">Panagrolaimus sp. PS1159</name>
    <dbReference type="NCBI Taxonomy" id="55785"/>
    <lineage>
        <taxon>Eukaryota</taxon>
        <taxon>Metazoa</taxon>
        <taxon>Ecdysozoa</taxon>
        <taxon>Nematoda</taxon>
        <taxon>Chromadorea</taxon>
        <taxon>Rhabditida</taxon>
        <taxon>Tylenchina</taxon>
        <taxon>Panagrolaimomorpha</taxon>
        <taxon>Panagrolaimoidea</taxon>
        <taxon>Panagrolaimidae</taxon>
        <taxon>Panagrolaimus</taxon>
    </lineage>
</organism>
<dbReference type="WBParaSite" id="PS1159_v2.g2916.t1">
    <property type="protein sequence ID" value="PS1159_v2.g2916.t1"/>
    <property type="gene ID" value="PS1159_v2.g2916"/>
</dbReference>
<evidence type="ECO:0000313" key="1">
    <source>
        <dbReference type="Proteomes" id="UP000887580"/>
    </source>
</evidence>
<name>A0AC35G8Z4_9BILA</name>
<evidence type="ECO:0000313" key="2">
    <source>
        <dbReference type="WBParaSite" id="PS1159_v2.g2916.t1"/>
    </source>
</evidence>
<dbReference type="Proteomes" id="UP000887580">
    <property type="component" value="Unplaced"/>
</dbReference>
<accession>A0AC35G8Z4</accession>
<sequence>MEMNNSRPSLNAYPMPPRTLYLPGLAALLNPLKFKNSPIYEVSTVSPKSIVTATSTVSQISCNQSLTPSTPTLNGTRTVRCRNCLGCQSPPCGKCGYCKDSLQFGGPGVKKQTCIERKCVALIESRIQKDPTPVKNRLVCNNCEGCKQPDCQNCLVCYDKKFLDGKYLNGAVCSKKKCTGNLNIEETLKELKKYQQKECRQITRPTKRTWKKKLQEKNAEKPPPKPKRIYRRKPRNPTVPPPPPPPPIEKTSEVEIVTIEEDNDLANQILQKPQNCIIPESQQFATDPILSPISNAIQSPTEIQRYNPAQYLIPVSLSPIEQQNYYPSWIDGTNNQNFQFRNPWTFNVTQNSSRNNQPSSFPESPQNRSMRPFCRRYRYLRFPNRVDFNSSTNSSPEKFDPFIPPSYSGNEEVILQAL</sequence>
<reference evidence="2" key="1">
    <citation type="submission" date="2022-11" db="UniProtKB">
        <authorList>
            <consortium name="WormBaseParasite"/>
        </authorList>
    </citation>
    <scope>IDENTIFICATION</scope>
</reference>